<dbReference type="EMBL" id="JBHTEY010000004">
    <property type="protein sequence ID" value="MFC7615774.1"/>
    <property type="molecule type" value="Genomic_DNA"/>
</dbReference>
<evidence type="ECO:0000256" key="1">
    <source>
        <dbReference type="SAM" id="MobiDB-lite"/>
    </source>
</evidence>
<dbReference type="InterPro" id="IPR042099">
    <property type="entry name" value="ANL_N_sf"/>
</dbReference>
<organism evidence="2 3">
    <name type="scientific">Actinokineospora soli</name>
    <dbReference type="NCBI Taxonomy" id="1048753"/>
    <lineage>
        <taxon>Bacteria</taxon>
        <taxon>Bacillati</taxon>
        <taxon>Actinomycetota</taxon>
        <taxon>Actinomycetes</taxon>
        <taxon>Pseudonocardiales</taxon>
        <taxon>Pseudonocardiaceae</taxon>
        <taxon>Actinokineospora</taxon>
    </lineage>
</organism>
<dbReference type="PANTHER" id="PTHR45527">
    <property type="entry name" value="NONRIBOSOMAL PEPTIDE SYNTHETASE"/>
    <property type="match status" value="1"/>
</dbReference>
<reference evidence="3" key="1">
    <citation type="journal article" date="2019" name="Int. J. Syst. Evol. Microbiol.">
        <title>The Global Catalogue of Microorganisms (GCM) 10K type strain sequencing project: providing services to taxonomists for standard genome sequencing and annotation.</title>
        <authorList>
            <consortium name="The Broad Institute Genomics Platform"/>
            <consortium name="The Broad Institute Genome Sequencing Center for Infectious Disease"/>
            <person name="Wu L."/>
            <person name="Ma J."/>
        </authorList>
    </citation>
    <scope>NUCLEOTIDE SEQUENCE [LARGE SCALE GENOMIC DNA]</scope>
    <source>
        <strain evidence="3">JCM 17695</strain>
    </source>
</reference>
<sequence length="115" mass="12160">MACPFGPPGERMYRTGDAARWTHDGGLVYIGRVDQQVKIRGFRIELGEIETALAGHASVAQAAVIAREDTPATSASSPTSCPRGRSTPRSCAPTSAAPCPSTWSPPTSWSWSGSR</sequence>
<gene>
    <name evidence="2" type="ORF">ACFQV2_22070</name>
</gene>
<feature type="region of interest" description="Disordered" evidence="1">
    <location>
        <begin position="68"/>
        <end position="115"/>
    </location>
</feature>
<dbReference type="Proteomes" id="UP001596512">
    <property type="component" value="Unassembled WGS sequence"/>
</dbReference>
<accession>A0ABW2TQ09</accession>
<dbReference type="PANTHER" id="PTHR45527:SF14">
    <property type="entry name" value="PLIPASTATIN SYNTHASE SUBUNIT B"/>
    <property type="match status" value="1"/>
</dbReference>
<proteinExistence type="predicted"/>
<feature type="compositionally biased region" description="Low complexity" evidence="1">
    <location>
        <begin position="87"/>
        <end position="115"/>
    </location>
</feature>
<evidence type="ECO:0000313" key="3">
    <source>
        <dbReference type="Proteomes" id="UP001596512"/>
    </source>
</evidence>
<protein>
    <recommendedName>
        <fullName evidence="4">AMP-binding enzyme</fullName>
    </recommendedName>
</protein>
<comment type="caution">
    <text evidence="2">The sequence shown here is derived from an EMBL/GenBank/DDBJ whole genome shotgun (WGS) entry which is preliminary data.</text>
</comment>
<name>A0ABW2TQ09_9PSEU</name>
<dbReference type="SUPFAM" id="SSF56801">
    <property type="entry name" value="Acetyl-CoA synthetase-like"/>
    <property type="match status" value="1"/>
</dbReference>
<feature type="compositionally biased region" description="Low complexity" evidence="1">
    <location>
        <begin position="71"/>
        <end position="80"/>
    </location>
</feature>
<dbReference type="InterPro" id="IPR045851">
    <property type="entry name" value="AMP-bd_C_sf"/>
</dbReference>
<keyword evidence="3" id="KW-1185">Reference proteome</keyword>
<evidence type="ECO:0008006" key="4">
    <source>
        <dbReference type="Google" id="ProtNLM"/>
    </source>
</evidence>
<dbReference type="Gene3D" id="3.40.50.12780">
    <property type="entry name" value="N-terminal domain of ligase-like"/>
    <property type="match status" value="1"/>
</dbReference>
<evidence type="ECO:0000313" key="2">
    <source>
        <dbReference type="EMBL" id="MFC7615774.1"/>
    </source>
</evidence>
<dbReference type="Gene3D" id="3.30.300.30">
    <property type="match status" value="1"/>
</dbReference>